<evidence type="ECO:0000313" key="9">
    <source>
        <dbReference type="Proteomes" id="UP000279336"/>
    </source>
</evidence>
<sequence>MPAVIVDDVSFSYSSLPLLDHVSLHVGDGERACLIGPNGCGKTTLLRIAAGEITPEQGAVTCDGAGAGPHLVPDVENSTGSVGEYLDGALGPVRALTVRFEEVTAQIAENDSGDDLAREYDRLLAQMTTRGAWSLDARMDDVLAGLGLLNLTGSGRLRSLASLSPGQRGRLRLAATLIVLPEVLILDEPTNHLDAEAVDFLTQIISGWDGPVLMASHNRAFIESTATVIYDMDIEVWRALATAEGADELPGLHRCAGNYSDYLLAKRQARARHAELHAAQQSEKRGLREHRQSSGRIARGGVRLAAAEGMARKFYADRAAATATRRTRSDDRRLESLARHEVRKPRTYGLSFPFNSAPVRSGLAISARRAGVEHRLAPTSFDLSYGEHLLVTGANGAGKSTLLNWIATGKPPVNAQAGGTITSDRSIGFVPQRLPCEGEPGFPEEIWREGIGGLGRGVLHPSMWTTPIQELSAGNQRRAQLAMALAGRPAVLVIDEPTNYLDLDTMQALEEALHRWTGTLVIASHDRWLIDHWQGRRFRLEPA</sequence>
<dbReference type="InterPro" id="IPR003439">
    <property type="entry name" value="ABC_transporter-like_ATP-bd"/>
</dbReference>
<dbReference type="OrthoDB" id="5592724at2"/>
<keyword evidence="1" id="KW-0677">Repeat</keyword>
<dbReference type="Gene3D" id="3.40.50.300">
    <property type="entry name" value="P-loop containing nucleotide triphosphate hydrolases"/>
    <property type="match status" value="3"/>
</dbReference>
<dbReference type="InterPro" id="IPR050611">
    <property type="entry name" value="ABCF"/>
</dbReference>
<dbReference type="FunFam" id="3.40.50.300:FF:000011">
    <property type="entry name" value="Putative ABC transporter ATP-binding component"/>
    <property type="match status" value="1"/>
</dbReference>
<name>A0A383S9H1_9ACTN</name>
<reference evidence="7" key="1">
    <citation type="submission" date="2018-08" db="EMBL/GenBank/DDBJ databases">
        <authorList>
            <person name="Ferrada E.E."/>
            <person name="Latorre B.A."/>
        </authorList>
    </citation>
    <scope>NUCLEOTIDE SEQUENCE [LARGE SCALE GENOMIC DNA]</scope>
    <source>
        <strain evidence="7">Propionibacterium_australiense1</strain>
    </source>
</reference>
<dbReference type="RefSeq" id="WP_119162863.1">
    <property type="nucleotide sequence ID" value="NZ_LR134442.1"/>
</dbReference>
<reference evidence="6 9" key="3">
    <citation type="submission" date="2018-10" db="EMBL/GenBank/DDBJ databases">
        <title>Propionibacterium australiense Genome Sequencing and Assembly.</title>
        <authorList>
            <person name="Bernier A.-M."/>
            <person name="Bernard K."/>
        </authorList>
    </citation>
    <scope>NUCLEOTIDE SEQUENCE [LARGE SCALE GENOMIC DNA]</scope>
    <source>
        <strain evidence="6 9">NML98A078</strain>
    </source>
</reference>
<dbReference type="PANTHER" id="PTHR19211">
    <property type="entry name" value="ATP-BINDING TRANSPORT PROTEIN-RELATED"/>
    <property type="match status" value="1"/>
</dbReference>
<feature type="region of interest" description="Disordered" evidence="4">
    <location>
        <begin position="275"/>
        <end position="296"/>
    </location>
</feature>
<dbReference type="SUPFAM" id="SSF52540">
    <property type="entry name" value="P-loop containing nucleoside triphosphate hydrolases"/>
    <property type="match status" value="2"/>
</dbReference>
<dbReference type="GO" id="GO:0016887">
    <property type="term" value="F:ATP hydrolysis activity"/>
    <property type="evidence" value="ECO:0007669"/>
    <property type="project" value="InterPro"/>
</dbReference>
<dbReference type="CDD" id="cd03221">
    <property type="entry name" value="ABCF_EF-3"/>
    <property type="match status" value="1"/>
</dbReference>
<evidence type="ECO:0000256" key="3">
    <source>
        <dbReference type="ARBA" id="ARBA00022840"/>
    </source>
</evidence>
<evidence type="ECO:0000259" key="5">
    <source>
        <dbReference type="PROSITE" id="PS50893"/>
    </source>
</evidence>
<dbReference type="Proteomes" id="UP000279336">
    <property type="component" value="Unassembled WGS sequence"/>
</dbReference>
<keyword evidence="7" id="KW-0378">Hydrolase</keyword>
<dbReference type="InterPro" id="IPR003593">
    <property type="entry name" value="AAA+_ATPase"/>
</dbReference>
<dbReference type="PROSITE" id="PS00211">
    <property type="entry name" value="ABC_TRANSPORTER_1"/>
    <property type="match status" value="1"/>
</dbReference>
<keyword evidence="8" id="KW-1185">Reference proteome</keyword>
<dbReference type="InterPro" id="IPR027417">
    <property type="entry name" value="P-loop_NTPase"/>
</dbReference>
<dbReference type="Pfam" id="PF00005">
    <property type="entry name" value="ABC_tran"/>
    <property type="match status" value="2"/>
</dbReference>
<evidence type="ECO:0000313" key="7">
    <source>
        <dbReference type="EMBL" id="SYZ34567.1"/>
    </source>
</evidence>
<dbReference type="SMART" id="SM00382">
    <property type="entry name" value="AAA"/>
    <property type="match status" value="2"/>
</dbReference>
<dbReference type="GO" id="GO:0005524">
    <property type="term" value="F:ATP binding"/>
    <property type="evidence" value="ECO:0007669"/>
    <property type="project" value="UniProtKB-KW"/>
</dbReference>
<dbReference type="EMBL" id="RCIW01000018">
    <property type="protein sequence ID" value="RLP07576.1"/>
    <property type="molecule type" value="Genomic_DNA"/>
</dbReference>
<accession>A0A383S9H1</accession>
<dbReference type="Proteomes" id="UP000263928">
    <property type="component" value="Unassembled WGS sequence"/>
</dbReference>
<protein>
    <submittedName>
        <fullName evidence="7">ABC transporter</fullName>
        <ecNumber evidence="7">3.6.1.3</ecNumber>
    </submittedName>
    <submittedName>
        <fullName evidence="6">ATP-binding cassette domain-containing protein</fullName>
    </submittedName>
</protein>
<dbReference type="EMBL" id="UNQJ01000030">
    <property type="protein sequence ID" value="SYZ34567.1"/>
    <property type="molecule type" value="Genomic_DNA"/>
</dbReference>
<evidence type="ECO:0000313" key="6">
    <source>
        <dbReference type="EMBL" id="RLP07576.1"/>
    </source>
</evidence>
<organism evidence="7 8">
    <name type="scientific">Propionibacterium australiense</name>
    <dbReference type="NCBI Taxonomy" id="119981"/>
    <lineage>
        <taxon>Bacteria</taxon>
        <taxon>Bacillati</taxon>
        <taxon>Actinomycetota</taxon>
        <taxon>Actinomycetes</taxon>
        <taxon>Propionibacteriales</taxon>
        <taxon>Propionibacteriaceae</taxon>
        <taxon>Propionibacterium</taxon>
    </lineage>
</organism>
<keyword evidence="2" id="KW-0547">Nucleotide-binding</keyword>
<evidence type="ECO:0000313" key="8">
    <source>
        <dbReference type="Proteomes" id="UP000263928"/>
    </source>
</evidence>
<dbReference type="PROSITE" id="PS50893">
    <property type="entry name" value="ABC_TRANSPORTER_2"/>
    <property type="match status" value="1"/>
</dbReference>
<evidence type="ECO:0000256" key="2">
    <source>
        <dbReference type="ARBA" id="ARBA00022741"/>
    </source>
</evidence>
<gene>
    <name evidence="6" type="ORF">D7U36_11265</name>
    <name evidence="7" type="ORF">PROPAUS_2584</name>
</gene>
<dbReference type="InterPro" id="IPR017871">
    <property type="entry name" value="ABC_transporter-like_CS"/>
</dbReference>
<dbReference type="PANTHER" id="PTHR19211:SF14">
    <property type="entry name" value="ATP-BINDING CASSETTE SUB-FAMILY F MEMBER 1"/>
    <property type="match status" value="1"/>
</dbReference>
<evidence type="ECO:0000256" key="1">
    <source>
        <dbReference type="ARBA" id="ARBA00022737"/>
    </source>
</evidence>
<feature type="compositionally biased region" description="Basic and acidic residues" evidence="4">
    <location>
        <begin position="275"/>
        <end position="292"/>
    </location>
</feature>
<feature type="domain" description="ABC transporter" evidence="5">
    <location>
        <begin position="4"/>
        <end position="259"/>
    </location>
</feature>
<dbReference type="EC" id="3.6.1.3" evidence="7"/>
<proteinExistence type="predicted"/>
<reference evidence="8" key="2">
    <citation type="submission" date="2018-08" db="EMBL/GenBank/DDBJ databases">
        <authorList>
            <person name="Hornung B."/>
        </authorList>
    </citation>
    <scope>NUCLEOTIDE SEQUENCE [LARGE SCALE GENOMIC DNA]</scope>
</reference>
<evidence type="ECO:0000256" key="4">
    <source>
        <dbReference type="SAM" id="MobiDB-lite"/>
    </source>
</evidence>
<keyword evidence="3 6" id="KW-0067">ATP-binding</keyword>
<dbReference type="AlphaFoldDB" id="A0A383S9H1"/>